<dbReference type="InterPro" id="IPR018109">
    <property type="entry name" value="Folylpolyglutamate_synth_CS"/>
</dbReference>
<sequence>MSAMNIGNEAIRTAVVGTGRTGVSVIRFLLANGMACDAFDESPVTLPDGVHVPLHIGALDGARLQQFDRVIVSPGISWRHPALVQVREAGIPVYGDLQLFGEHFHGDIIAVTGTNGKTTTVSLISTMLDTLPGGIEAGGNIGKPMLELIADGDVPERVVLELSSFQLERAEPIHPRWAVLLNVQPDHADMHVDMQAYRAAKLRLFARQGEGDKATLPGDAEWDDLAAELRGRGAYVRRFGVGSAESLDCGVQMTEQGAWELFWHHFDTVYTIDASQLQTRGRHQHLNLAVAGQAAADFGLSPAVIRQSLTSFRGLQHRLQSLGEVQGRQWFNDSKATNPDAARAALESFEQVIWVCGGLRKGLDVSELKDAVAAHVALMLVTGSDTTAFIELARLAGVKAQTVGSIEQAVAAAAAAPAGLPVLLSPAAASQDQFRDYAERGRCFADAVTALESDA</sequence>
<dbReference type="Pfam" id="PF02875">
    <property type="entry name" value="Mur_ligase_C"/>
    <property type="match status" value="1"/>
</dbReference>
<dbReference type="EC" id="6.3.2.9" evidence="9 10"/>
<dbReference type="Pfam" id="PF08245">
    <property type="entry name" value="Mur_ligase_M"/>
    <property type="match status" value="1"/>
</dbReference>
<dbReference type="Gene3D" id="3.90.190.20">
    <property type="entry name" value="Mur ligase, C-terminal domain"/>
    <property type="match status" value="1"/>
</dbReference>
<comment type="function">
    <text evidence="9 10">Cell wall formation. Catalyzes the addition of glutamate to the nucleotide precursor UDP-N-acetylmuramoyl-L-alanine (UMA).</text>
</comment>
<dbReference type="GO" id="GO:0005737">
    <property type="term" value="C:cytoplasm"/>
    <property type="evidence" value="ECO:0007669"/>
    <property type="project" value="UniProtKB-SubCell"/>
</dbReference>
<evidence type="ECO:0000256" key="5">
    <source>
        <dbReference type="ARBA" id="ARBA00022618"/>
    </source>
</evidence>
<keyword evidence="9 10" id="KW-0133">Cell shape</keyword>
<keyword evidence="14" id="KW-1185">Reference proteome</keyword>
<dbReference type="FunCoup" id="Q0EYH2">
    <property type="interactions" value="504"/>
</dbReference>
<dbReference type="OrthoDB" id="5288198at2"/>
<dbReference type="InterPro" id="IPR004101">
    <property type="entry name" value="Mur_ligase_C"/>
</dbReference>
<evidence type="ECO:0000256" key="2">
    <source>
        <dbReference type="ARBA" id="ARBA00004752"/>
    </source>
</evidence>
<keyword evidence="5 9" id="KW-0132">Cell division</keyword>
<evidence type="ECO:0000259" key="12">
    <source>
        <dbReference type="Pfam" id="PF08245"/>
    </source>
</evidence>
<dbReference type="STRING" id="314344.AL013_07800"/>
<dbReference type="GO" id="GO:0051301">
    <property type="term" value="P:cell division"/>
    <property type="evidence" value="ECO:0007669"/>
    <property type="project" value="UniProtKB-KW"/>
</dbReference>
<keyword evidence="8 9" id="KW-0131">Cell cycle</keyword>
<evidence type="ECO:0000256" key="1">
    <source>
        <dbReference type="ARBA" id="ARBA00004496"/>
    </source>
</evidence>
<comment type="similarity">
    <text evidence="9">Belongs to the MurCDEF family.</text>
</comment>
<dbReference type="GO" id="GO:0005524">
    <property type="term" value="F:ATP binding"/>
    <property type="evidence" value="ECO:0007669"/>
    <property type="project" value="UniProtKB-UniRule"/>
</dbReference>
<dbReference type="Pfam" id="PF21799">
    <property type="entry name" value="MurD-like_N"/>
    <property type="match status" value="1"/>
</dbReference>
<dbReference type="GO" id="GO:0004326">
    <property type="term" value="F:tetrahydrofolylpolyglutamate synthase activity"/>
    <property type="evidence" value="ECO:0007669"/>
    <property type="project" value="InterPro"/>
</dbReference>
<dbReference type="HAMAP" id="MF_00639">
    <property type="entry name" value="MurD"/>
    <property type="match status" value="1"/>
</dbReference>
<proteinExistence type="inferred from homology"/>
<dbReference type="RefSeq" id="WP_009851849.1">
    <property type="nucleotide sequence ID" value="NZ_DS022296.1"/>
</dbReference>
<dbReference type="InterPro" id="IPR013221">
    <property type="entry name" value="Mur_ligase_cen"/>
</dbReference>
<accession>Q0EYH2</accession>
<dbReference type="InterPro" id="IPR036565">
    <property type="entry name" value="Mur-like_cat_sf"/>
</dbReference>
<dbReference type="EMBL" id="AATS01000009">
    <property type="protein sequence ID" value="EAU54395.1"/>
    <property type="molecule type" value="Genomic_DNA"/>
</dbReference>
<evidence type="ECO:0000313" key="14">
    <source>
        <dbReference type="Proteomes" id="UP000005297"/>
    </source>
</evidence>
<comment type="caution">
    <text evidence="13">The sequence shown here is derived from an EMBL/GenBank/DDBJ whole genome shotgun (WGS) entry which is preliminary data.</text>
</comment>
<organism evidence="13 14">
    <name type="scientific">Mariprofundus ferrooxydans PV-1</name>
    <dbReference type="NCBI Taxonomy" id="314345"/>
    <lineage>
        <taxon>Bacteria</taxon>
        <taxon>Pseudomonadati</taxon>
        <taxon>Pseudomonadota</taxon>
        <taxon>Candidatius Mariprofundia</taxon>
        <taxon>Mariprofundales</taxon>
        <taxon>Mariprofundaceae</taxon>
        <taxon>Mariprofundus</taxon>
    </lineage>
</organism>
<dbReference type="GO" id="GO:0009252">
    <property type="term" value="P:peptidoglycan biosynthetic process"/>
    <property type="evidence" value="ECO:0007669"/>
    <property type="project" value="UniProtKB-UniRule"/>
</dbReference>
<keyword evidence="3 9" id="KW-0963">Cytoplasm</keyword>
<dbReference type="UniPathway" id="UPA00219"/>
<evidence type="ECO:0000313" key="13">
    <source>
        <dbReference type="EMBL" id="EAU54395.1"/>
    </source>
</evidence>
<dbReference type="PANTHER" id="PTHR43692:SF1">
    <property type="entry name" value="UDP-N-ACETYLMURAMOYLALANINE--D-GLUTAMATE LIGASE"/>
    <property type="match status" value="1"/>
</dbReference>
<dbReference type="InterPro" id="IPR036615">
    <property type="entry name" value="Mur_ligase_C_dom_sf"/>
</dbReference>
<keyword evidence="6 9" id="KW-0547">Nucleotide-binding</keyword>
<keyword evidence="7 9" id="KW-0067">ATP-binding</keyword>
<name>Q0EYH2_9PROT</name>
<dbReference type="Gene3D" id="3.40.1190.10">
    <property type="entry name" value="Mur-like, catalytic domain"/>
    <property type="match status" value="1"/>
</dbReference>
<feature type="domain" description="Mur ligase central" evidence="12">
    <location>
        <begin position="111"/>
        <end position="292"/>
    </location>
</feature>
<feature type="domain" description="Mur ligase C-terminal" evidence="11">
    <location>
        <begin position="317"/>
        <end position="427"/>
    </location>
</feature>
<dbReference type="InterPro" id="IPR005762">
    <property type="entry name" value="MurD"/>
</dbReference>
<dbReference type="SUPFAM" id="SSF53623">
    <property type="entry name" value="MurD-like peptide ligases, catalytic domain"/>
    <property type="match status" value="1"/>
</dbReference>
<evidence type="ECO:0000256" key="8">
    <source>
        <dbReference type="ARBA" id="ARBA00023306"/>
    </source>
</evidence>
<evidence type="ECO:0000256" key="6">
    <source>
        <dbReference type="ARBA" id="ARBA00022741"/>
    </source>
</evidence>
<comment type="catalytic activity">
    <reaction evidence="9 10">
        <text>UDP-N-acetyl-alpha-D-muramoyl-L-alanine + D-glutamate + ATP = UDP-N-acetyl-alpha-D-muramoyl-L-alanyl-D-glutamate + ADP + phosphate + H(+)</text>
        <dbReference type="Rhea" id="RHEA:16429"/>
        <dbReference type="ChEBI" id="CHEBI:15378"/>
        <dbReference type="ChEBI" id="CHEBI:29986"/>
        <dbReference type="ChEBI" id="CHEBI:30616"/>
        <dbReference type="ChEBI" id="CHEBI:43474"/>
        <dbReference type="ChEBI" id="CHEBI:83898"/>
        <dbReference type="ChEBI" id="CHEBI:83900"/>
        <dbReference type="ChEBI" id="CHEBI:456216"/>
        <dbReference type="EC" id="6.3.2.9"/>
    </reaction>
</comment>
<dbReference type="NCBIfam" id="TIGR01087">
    <property type="entry name" value="murD"/>
    <property type="match status" value="1"/>
</dbReference>
<evidence type="ECO:0000256" key="9">
    <source>
        <dbReference type="HAMAP-Rule" id="MF_00639"/>
    </source>
</evidence>
<evidence type="ECO:0000256" key="7">
    <source>
        <dbReference type="ARBA" id="ARBA00022840"/>
    </source>
</evidence>
<comment type="subcellular location">
    <subcellularLocation>
        <location evidence="1 9 10">Cytoplasm</location>
    </subcellularLocation>
</comment>
<dbReference type="GO" id="GO:0008764">
    <property type="term" value="F:UDP-N-acetylmuramoylalanine-D-glutamate ligase activity"/>
    <property type="evidence" value="ECO:0007669"/>
    <property type="project" value="UniProtKB-UniRule"/>
</dbReference>
<gene>
    <name evidence="9" type="primary">murD</name>
    <name evidence="13" type="ORF">SPV1_00410</name>
</gene>
<comment type="pathway">
    <text evidence="2 9 10">Cell wall biogenesis; peptidoglycan biosynthesis.</text>
</comment>
<dbReference type="Gene3D" id="3.40.50.720">
    <property type="entry name" value="NAD(P)-binding Rossmann-like Domain"/>
    <property type="match status" value="1"/>
</dbReference>
<dbReference type="GO" id="GO:0071555">
    <property type="term" value="P:cell wall organization"/>
    <property type="evidence" value="ECO:0007669"/>
    <property type="project" value="UniProtKB-KW"/>
</dbReference>
<dbReference type="Proteomes" id="UP000005297">
    <property type="component" value="Unassembled WGS sequence"/>
</dbReference>
<feature type="binding site" evidence="9">
    <location>
        <begin position="113"/>
        <end position="119"/>
    </location>
    <ligand>
        <name>ATP</name>
        <dbReference type="ChEBI" id="CHEBI:30616"/>
    </ligand>
</feature>
<dbReference type="InParanoid" id="Q0EYH2"/>
<protein>
    <recommendedName>
        <fullName evidence="9 10">UDP-N-acetylmuramoylalanine--D-glutamate ligase</fullName>
        <ecNumber evidence="9 10">6.3.2.9</ecNumber>
    </recommendedName>
    <alternativeName>
        <fullName evidence="9">D-glutamic acid-adding enzyme</fullName>
    </alternativeName>
    <alternativeName>
        <fullName evidence="9">UDP-N-acetylmuramoyl-L-alanyl-D-glutamate synthetase</fullName>
    </alternativeName>
</protein>
<dbReference type="SUPFAM" id="SSF51984">
    <property type="entry name" value="MurCD N-terminal domain"/>
    <property type="match status" value="1"/>
</dbReference>
<evidence type="ECO:0000259" key="11">
    <source>
        <dbReference type="Pfam" id="PF02875"/>
    </source>
</evidence>
<dbReference type="eggNOG" id="COG0771">
    <property type="taxonomic scope" value="Bacteria"/>
</dbReference>
<dbReference type="PANTHER" id="PTHR43692">
    <property type="entry name" value="UDP-N-ACETYLMURAMOYLALANINE--D-GLUTAMATE LIGASE"/>
    <property type="match status" value="1"/>
</dbReference>
<evidence type="ECO:0000256" key="4">
    <source>
        <dbReference type="ARBA" id="ARBA00022598"/>
    </source>
</evidence>
<dbReference type="AlphaFoldDB" id="Q0EYH2"/>
<dbReference type="GO" id="GO:0008360">
    <property type="term" value="P:regulation of cell shape"/>
    <property type="evidence" value="ECO:0007669"/>
    <property type="project" value="UniProtKB-KW"/>
</dbReference>
<keyword evidence="4 9" id="KW-0436">Ligase</keyword>
<dbReference type="HOGENOM" id="CLU_032540_0_0_0"/>
<keyword evidence="9 10" id="KW-0573">Peptidoglycan synthesis</keyword>
<dbReference type="SUPFAM" id="SSF53244">
    <property type="entry name" value="MurD-like peptide ligases, peptide-binding domain"/>
    <property type="match status" value="1"/>
</dbReference>
<keyword evidence="9 10" id="KW-0961">Cell wall biogenesis/degradation</keyword>
<evidence type="ECO:0000256" key="3">
    <source>
        <dbReference type="ARBA" id="ARBA00022490"/>
    </source>
</evidence>
<dbReference type="PROSITE" id="PS01011">
    <property type="entry name" value="FOLYLPOLYGLU_SYNT_1"/>
    <property type="match status" value="1"/>
</dbReference>
<reference evidence="13 14" key="1">
    <citation type="submission" date="2006-09" db="EMBL/GenBank/DDBJ databases">
        <authorList>
            <person name="Emerson D."/>
            <person name="Ferriera S."/>
            <person name="Johnson J."/>
            <person name="Kravitz S."/>
            <person name="Halpern A."/>
            <person name="Remington K."/>
            <person name="Beeson K."/>
            <person name="Tran B."/>
            <person name="Rogers Y.-H."/>
            <person name="Friedman R."/>
            <person name="Venter J.C."/>
        </authorList>
    </citation>
    <scope>NUCLEOTIDE SEQUENCE [LARGE SCALE GENOMIC DNA]</scope>
    <source>
        <strain evidence="13 14">PV-1</strain>
    </source>
</reference>
<evidence type="ECO:0000256" key="10">
    <source>
        <dbReference type="RuleBase" id="RU003664"/>
    </source>
</evidence>